<keyword evidence="4" id="KW-1185">Reference proteome</keyword>
<dbReference type="Pfam" id="PF07995">
    <property type="entry name" value="GSDH"/>
    <property type="match status" value="1"/>
</dbReference>
<dbReference type="EMBL" id="RCDA01000004">
    <property type="protein sequence ID" value="RLK47057.1"/>
    <property type="molecule type" value="Genomic_DNA"/>
</dbReference>
<evidence type="ECO:0000259" key="2">
    <source>
        <dbReference type="Pfam" id="PF07995"/>
    </source>
</evidence>
<dbReference type="AlphaFoldDB" id="A0A498BW19"/>
<dbReference type="OrthoDB" id="9770043at2"/>
<evidence type="ECO:0000256" key="1">
    <source>
        <dbReference type="SAM" id="SignalP"/>
    </source>
</evidence>
<dbReference type="Gene3D" id="2.120.10.30">
    <property type="entry name" value="TolB, C-terminal domain"/>
    <property type="match status" value="1"/>
</dbReference>
<accession>A0A498BW19</accession>
<keyword evidence="1" id="KW-0732">Signal</keyword>
<gene>
    <name evidence="3" type="ORF">DFR31_2371</name>
</gene>
<proteinExistence type="predicted"/>
<sequence>MQQSRLPLRNRTHRYAGLVAASALSLAVSLPALAEVSRSDQIVDTEIESEEVQFDVVQVLEGLEHPWAVGWLPDGRKLVTERPGRLWLVEGDEVTQVSNTPRVNPDERDGLALEESWQGGLLDLVVHPDYEENGWIYMTYASPGDDDTVIGDAEFGSGTALARARLSDDGSELTDLETLYVQMPRTAPGRHYGSRIAFPGDGTVIFSIGDSGLRAPSQDLTDPAGSMIRLNEDGGAAEDNPLVDIAPGNLRPEIFSFGHRNNQGLTIHPETGEIWTSEHGPRGGDMIHRIEAGNNYGWPQVAYGTEYSTDEMVGIGKSAPGVTPAVHYWDYSMAPSGLAFYVDGHVPGWEGSLFAGSLAEEQLHRLVLDGDSVAHEEILLDGTIGRIRDVRQGPDGRLYLLTDEEEGGLYRLDPVAD</sequence>
<evidence type="ECO:0000313" key="3">
    <source>
        <dbReference type="EMBL" id="RLK47057.1"/>
    </source>
</evidence>
<dbReference type="SUPFAM" id="SSF50952">
    <property type="entry name" value="Soluble quinoprotein glucose dehydrogenase"/>
    <property type="match status" value="1"/>
</dbReference>
<feature type="signal peptide" evidence="1">
    <location>
        <begin position="1"/>
        <end position="34"/>
    </location>
</feature>
<comment type="caution">
    <text evidence="3">The sequence shown here is derived from an EMBL/GenBank/DDBJ whole genome shotgun (WGS) entry which is preliminary data.</text>
</comment>
<dbReference type="Proteomes" id="UP000275461">
    <property type="component" value="Unassembled WGS sequence"/>
</dbReference>
<reference evidence="3 4" key="1">
    <citation type="submission" date="2018-10" db="EMBL/GenBank/DDBJ databases">
        <title>Genomic Encyclopedia of Type Strains, Phase IV (KMG-IV): sequencing the most valuable type-strain genomes for metagenomic binning, comparative biology and taxonomic classification.</title>
        <authorList>
            <person name="Goeker M."/>
        </authorList>
    </citation>
    <scope>NUCLEOTIDE SEQUENCE [LARGE SCALE GENOMIC DNA]</scope>
    <source>
        <strain evidence="3 4">DSM 12769</strain>
    </source>
</reference>
<dbReference type="InterPro" id="IPR011042">
    <property type="entry name" value="6-blade_b-propeller_TolB-like"/>
</dbReference>
<dbReference type="RefSeq" id="WP_121442890.1">
    <property type="nucleotide sequence ID" value="NZ_RCDA01000004.1"/>
</dbReference>
<evidence type="ECO:0000313" key="4">
    <source>
        <dbReference type="Proteomes" id="UP000275461"/>
    </source>
</evidence>
<name>A0A498BW19_9GAMM</name>
<dbReference type="InterPro" id="IPR012938">
    <property type="entry name" value="Glc/Sorbosone_DH"/>
</dbReference>
<dbReference type="PANTHER" id="PTHR19328">
    <property type="entry name" value="HEDGEHOG-INTERACTING PROTEIN"/>
    <property type="match status" value="1"/>
</dbReference>
<feature type="domain" description="Glucose/Sorbosone dehydrogenase" evidence="2">
    <location>
        <begin position="63"/>
        <end position="411"/>
    </location>
</feature>
<dbReference type="PANTHER" id="PTHR19328:SF75">
    <property type="entry name" value="ALDOSE SUGAR DEHYDROGENASE YLII"/>
    <property type="match status" value="1"/>
</dbReference>
<feature type="chain" id="PRO_5019816351" evidence="1">
    <location>
        <begin position="35"/>
        <end position="417"/>
    </location>
</feature>
<protein>
    <submittedName>
        <fullName evidence="3">Glucose/arabinose dehydrogenase</fullName>
    </submittedName>
</protein>
<organism evidence="3 4">
    <name type="scientific">Alkalispirillum mobile</name>
    <dbReference type="NCBI Taxonomy" id="85925"/>
    <lineage>
        <taxon>Bacteria</taxon>
        <taxon>Pseudomonadati</taxon>
        <taxon>Pseudomonadota</taxon>
        <taxon>Gammaproteobacteria</taxon>
        <taxon>Chromatiales</taxon>
        <taxon>Ectothiorhodospiraceae</taxon>
        <taxon>Alkalispirillum</taxon>
    </lineage>
</organism>
<dbReference type="InterPro" id="IPR011041">
    <property type="entry name" value="Quinoprot_gluc/sorb_DH_b-prop"/>
</dbReference>